<keyword evidence="2" id="KW-1185">Reference proteome</keyword>
<evidence type="ECO:0000313" key="1">
    <source>
        <dbReference type="EMBL" id="MFM0638050.1"/>
    </source>
</evidence>
<dbReference type="Proteomes" id="UP001629432">
    <property type="component" value="Unassembled WGS sequence"/>
</dbReference>
<comment type="caution">
    <text evidence="1">The sequence shown here is derived from an EMBL/GenBank/DDBJ whole genome shotgun (WGS) entry which is preliminary data.</text>
</comment>
<proteinExistence type="predicted"/>
<accession>A0ABW9DRS8</accession>
<sequence>MQTATTTPQEQADDRYDAAHDEATAALNVADLFDELTEAECTELVRDSLRGQSTKLFAAVADRIVKRATGDLLAEASRLSRVAPLSYRVRLFDEA</sequence>
<reference evidence="1 2" key="1">
    <citation type="journal article" date="2024" name="Chem. Sci.">
        <title>Discovery of megapolipeptins by genome mining of a Burkholderiales bacteria collection.</title>
        <authorList>
            <person name="Paulo B.S."/>
            <person name="Recchia M.J.J."/>
            <person name="Lee S."/>
            <person name="Fergusson C.H."/>
            <person name="Romanowski S.B."/>
            <person name="Hernandez A."/>
            <person name="Krull N."/>
            <person name="Liu D.Y."/>
            <person name="Cavanagh H."/>
            <person name="Bos A."/>
            <person name="Gray C.A."/>
            <person name="Murphy B.T."/>
            <person name="Linington R.G."/>
            <person name="Eustaquio A.S."/>
        </authorList>
    </citation>
    <scope>NUCLEOTIDE SEQUENCE [LARGE SCALE GENOMIC DNA]</scope>
    <source>
        <strain evidence="1 2">RL17-338-BIC-A</strain>
    </source>
</reference>
<organism evidence="1 2">
    <name type="scientific">Paraburkholderia metrosideri</name>
    <dbReference type="NCBI Taxonomy" id="580937"/>
    <lineage>
        <taxon>Bacteria</taxon>
        <taxon>Pseudomonadati</taxon>
        <taxon>Pseudomonadota</taxon>
        <taxon>Betaproteobacteria</taxon>
        <taxon>Burkholderiales</taxon>
        <taxon>Burkholderiaceae</taxon>
        <taxon>Paraburkholderia</taxon>
    </lineage>
</organism>
<dbReference type="EMBL" id="JAQQCF010000012">
    <property type="protein sequence ID" value="MFM0638050.1"/>
    <property type="molecule type" value="Genomic_DNA"/>
</dbReference>
<gene>
    <name evidence="1" type="ORF">PQQ63_15215</name>
</gene>
<dbReference type="RefSeq" id="WP_408336947.1">
    <property type="nucleotide sequence ID" value="NZ_JAQQCF010000012.1"/>
</dbReference>
<name>A0ABW9DRS8_9BURK</name>
<protein>
    <submittedName>
        <fullName evidence="1">Uncharacterized protein</fullName>
    </submittedName>
</protein>
<evidence type="ECO:0000313" key="2">
    <source>
        <dbReference type="Proteomes" id="UP001629432"/>
    </source>
</evidence>